<dbReference type="Pfam" id="PF23055">
    <property type="entry name" value="DUF7041"/>
    <property type="match status" value="1"/>
</dbReference>
<dbReference type="Proteomes" id="UP000030765">
    <property type="component" value="Unassembled WGS sequence"/>
</dbReference>
<evidence type="ECO:0000313" key="4">
    <source>
        <dbReference type="EnsemblMetazoa" id="ASIC001472-PA"/>
    </source>
</evidence>
<dbReference type="InterPro" id="IPR055469">
    <property type="entry name" value="DUF7041"/>
</dbReference>
<reference evidence="3 5" key="1">
    <citation type="journal article" date="2014" name="BMC Genomics">
        <title>Genome sequence of Anopheles sinensis provides insight into genetics basis of mosquito competence for malaria parasites.</title>
        <authorList>
            <person name="Zhou D."/>
            <person name="Zhang D."/>
            <person name="Ding G."/>
            <person name="Shi L."/>
            <person name="Hou Q."/>
            <person name="Ye Y."/>
            <person name="Xu Y."/>
            <person name="Zhou H."/>
            <person name="Xiong C."/>
            <person name="Li S."/>
            <person name="Yu J."/>
            <person name="Hong S."/>
            <person name="Yu X."/>
            <person name="Zou P."/>
            <person name="Chen C."/>
            <person name="Chang X."/>
            <person name="Wang W."/>
            <person name="Lv Y."/>
            <person name="Sun Y."/>
            <person name="Ma L."/>
            <person name="Shen B."/>
            <person name="Zhu C."/>
        </authorList>
    </citation>
    <scope>NUCLEOTIDE SEQUENCE [LARGE SCALE GENOMIC DNA]</scope>
</reference>
<dbReference type="VEuPathDB" id="VectorBase:ASIC001472"/>
<dbReference type="EMBL" id="ATLV01006404">
    <property type="status" value="NOT_ANNOTATED_CDS"/>
    <property type="molecule type" value="Genomic_DNA"/>
</dbReference>
<keyword evidence="5" id="KW-1185">Reference proteome</keyword>
<reference evidence="4" key="2">
    <citation type="submission" date="2020-05" db="UniProtKB">
        <authorList>
            <consortium name="EnsemblMetazoa"/>
        </authorList>
    </citation>
    <scope>IDENTIFICATION</scope>
</reference>
<evidence type="ECO:0000259" key="2">
    <source>
        <dbReference type="Pfam" id="PF23055"/>
    </source>
</evidence>
<proteinExistence type="predicted"/>
<dbReference type="STRING" id="74873.A0A084VBD8"/>
<dbReference type="PANTHER" id="PTHR33327:SF3">
    <property type="entry name" value="RNA-DIRECTED DNA POLYMERASE"/>
    <property type="match status" value="1"/>
</dbReference>
<dbReference type="PANTHER" id="PTHR33327">
    <property type="entry name" value="ENDONUCLEASE"/>
    <property type="match status" value="1"/>
</dbReference>
<feature type="compositionally biased region" description="Pro residues" evidence="1">
    <location>
        <begin position="1"/>
        <end position="10"/>
    </location>
</feature>
<evidence type="ECO:0000313" key="3">
    <source>
        <dbReference type="EMBL" id="KFB35282.1"/>
    </source>
</evidence>
<evidence type="ECO:0000313" key="5">
    <source>
        <dbReference type="Proteomes" id="UP000030765"/>
    </source>
</evidence>
<accession>A0A084VBD8</accession>
<name>A0A084VBD8_ANOSI</name>
<evidence type="ECO:0000256" key="1">
    <source>
        <dbReference type="SAM" id="MobiDB-lite"/>
    </source>
</evidence>
<feature type="region of interest" description="Disordered" evidence="1">
    <location>
        <begin position="1"/>
        <end position="20"/>
    </location>
</feature>
<dbReference type="EMBL" id="KE524357">
    <property type="protein sequence ID" value="KFB35282.1"/>
    <property type="molecule type" value="Genomic_DNA"/>
</dbReference>
<protein>
    <submittedName>
        <fullName evidence="3">Uncharacterized protein LOC100888426</fullName>
    </submittedName>
</protein>
<dbReference type="AlphaFoldDB" id="A0A084VBD8"/>
<dbReference type="OrthoDB" id="7760607at2759"/>
<organism evidence="3">
    <name type="scientific">Anopheles sinensis</name>
    <name type="common">Mosquito</name>
    <dbReference type="NCBI Taxonomy" id="74873"/>
    <lineage>
        <taxon>Eukaryota</taxon>
        <taxon>Metazoa</taxon>
        <taxon>Ecdysozoa</taxon>
        <taxon>Arthropoda</taxon>
        <taxon>Hexapoda</taxon>
        <taxon>Insecta</taxon>
        <taxon>Pterygota</taxon>
        <taxon>Neoptera</taxon>
        <taxon>Endopterygota</taxon>
        <taxon>Diptera</taxon>
        <taxon>Nematocera</taxon>
        <taxon>Culicoidea</taxon>
        <taxon>Culicidae</taxon>
        <taxon>Anophelinae</taxon>
        <taxon>Anopheles</taxon>
    </lineage>
</organism>
<feature type="compositionally biased region" description="Low complexity" evidence="1">
    <location>
        <begin position="11"/>
        <end position="20"/>
    </location>
</feature>
<dbReference type="EnsemblMetazoa" id="ASIC001472-RA">
    <property type="protein sequence ID" value="ASIC001472-PA"/>
    <property type="gene ID" value="ASIC001472"/>
</dbReference>
<feature type="domain" description="DUF7041" evidence="2">
    <location>
        <begin position="27"/>
        <end position="103"/>
    </location>
</feature>
<sequence>MTEQTKPPPSLSTSSSSSVPEITSIRLPSFWANSPNSWFIQAEALFENGLIRSERSKYSHLLASMPPEVLEKVIDIIQTPPDENRYTYLKTVLLERLSASEESG</sequence>
<dbReference type="OMA" id="SEPEAWI"/>
<gene>
    <name evidence="3" type="ORF">ZHAS_00001472</name>
</gene>